<dbReference type="EMBL" id="CM042052">
    <property type="protein sequence ID" value="KAI3719984.1"/>
    <property type="molecule type" value="Genomic_DNA"/>
</dbReference>
<comment type="caution">
    <text evidence="1">The sequence shown here is derived from an EMBL/GenBank/DDBJ whole genome shotgun (WGS) entry which is preliminary data.</text>
</comment>
<dbReference type="Proteomes" id="UP001055879">
    <property type="component" value="Linkage Group LG06"/>
</dbReference>
<evidence type="ECO:0000313" key="2">
    <source>
        <dbReference type="Proteomes" id="UP001055879"/>
    </source>
</evidence>
<reference evidence="1 2" key="2">
    <citation type="journal article" date="2022" name="Mol. Ecol. Resour.">
        <title>The genomes of chicory, endive, great burdock and yacon provide insights into Asteraceae paleo-polyploidization history and plant inulin production.</title>
        <authorList>
            <person name="Fan W."/>
            <person name="Wang S."/>
            <person name="Wang H."/>
            <person name="Wang A."/>
            <person name="Jiang F."/>
            <person name="Liu H."/>
            <person name="Zhao H."/>
            <person name="Xu D."/>
            <person name="Zhang Y."/>
        </authorList>
    </citation>
    <scope>NUCLEOTIDE SEQUENCE [LARGE SCALE GENOMIC DNA]</scope>
    <source>
        <strain evidence="2">cv. Niubang</strain>
    </source>
</reference>
<name>A0ACB9BBS4_ARCLA</name>
<keyword evidence="2" id="KW-1185">Reference proteome</keyword>
<sequence length="290" mass="32038">MSFQRTQDHVVAQMNMELTAACARIDALTAQARQAAETIEHLRSQSGNNVTGTTNAYTGAYNVPPPLPIYPRPPPVNPATFVIPTMPMTSMPFNGYASDSSQQTNFNGSGYVPLGVPGGIPMDPVAQRLKFLEEQNERVLSMLAKLLGAAVPVDVEPRIGFQASPFVDEIALVDIPKKYSIPTFSPKYSGVTDPTEHVAQYKQLMWTISIPHQFQEVCMCKSFGATLTGAALQWLINLKPKTIGSFAELVNQFSQQFASSRKMEKQTSDLYYVVQKNGESIRDYFNRFNA</sequence>
<reference evidence="2" key="1">
    <citation type="journal article" date="2022" name="Mol. Ecol. Resour.">
        <title>The genomes of chicory, endive, great burdock and yacon provide insights into Asteraceae palaeo-polyploidization history and plant inulin production.</title>
        <authorList>
            <person name="Fan W."/>
            <person name="Wang S."/>
            <person name="Wang H."/>
            <person name="Wang A."/>
            <person name="Jiang F."/>
            <person name="Liu H."/>
            <person name="Zhao H."/>
            <person name="Xu D."/>
            <person name="Zhang Y."/>
        </authorList>
    </citation>
    <scope>NUCLEOTIDE SEQUENCE [LARGE SCALE GENOMIC DNA]</scope>
    <source>
        <strain evidence="2">cv. Niubang</strain>
    </source>
</reference>
<accession>A0ACB9BBS4</accession>
<evidence type="ECO:0000313" key="1">
    <source>
        <dbReference type="EMBL" id="KAI3719984.1"/>
    </source>
</evidence>
<proteinExistence type="predicted"/>
<organism evidence="1 2">
    <name type="scientific">Arctium lappa</name>
    <name type="common">Greater burdock</name>
    <name type="synonym">Lappa major</name>
    <dbReference type="NCBI Taxonomy" id="4217"/>
    <lineage>
        <taxon>Eukaryota</taxon>
        <taxon>Viridiplantae</taxon>
        <taxon>Streptophyta</taxon>
        <taxon>Embryophyta</taxon>
        <taxon>Tracheophyta</taxon>
        <taxon>Spermatophyta</taxon>
        <taxon>Magnoliopsida</taxon>
        <taxon>eudicotyledons</taxon>
        <taxon>Gunneridae</taxon>
        <taxon>Pentapetalae</taxon>
        <taxon>asterids</taxon>
        <taxon>campanulids</taxon>
        <taxon>Asterales</taxon>
        <taxon>Asteraceae</taxon>
        <taxon>Carduoideae</taxon>
        <taxon>Cardueae</taxon>
        <taxon>Arctiinae</taxon>
        <taxon>Arctium</taxon>
    </lineage>
</organism>
<gene>
    <name evidence="1" type="ORF">L6452_20891</name>
</gene>
<protein>
    <submittedName>
        <fullName evidence="1">Uncharacterized protein</fullName>
    </submittedName>
</protein>